<gene>
    <name evidence="1" type="ORF">L2E82_36368</name>
</gene>
<evidence type="ECO:0000313" key="2">
    <source>
        <dbReference type="Proteomes" id="UP001055811"/>
    </source>
</evidence>
<reference evidence="2" key="1">
    <citation type="journal article" date="2022" name="Mol. Ecol. Resour.">
        <title>The genomes of chicory, endive, great burdock and yacon provide insights into Asteraceae palaeo-polyploidization history and plant inulin production.</title>
        <authorList>
            <person name="Fan W."/>
            <person name="Wang S."/>
            <person name="Wang H."/>
            <person name="Wang A."/>
            <person name="Jiang F."/>
            <person name="Liu H."/>
            <person name="Zhao H."/>
            <person name="Xu D."/>
            <person name="Zhang Y."/>
        </authorList>
    </citation>
    <scope>NUCLEOTIDE SEQUENCE [LARGE SCALE GENOMIC DNA]</scope>
    <source>
        <strain evidence="2">cv. Punajuju</strain>
    </source>
</reference>
<dbReference type="Proteomes" id="UP001055811">
    <property type="component" value="Linkage Group LG06"/>
</dbReference>
<proteinExistence type="predicted"/>
<organism evidence="1 2">
    <name type="scientific">Cichorium intybus</name>
    <name type="common">Chicory</name>
    <dbReference type="NCBI Taxonomy" id="13427"/>
    <lineage>
        <taxon>Eukaryota</taxon>
        <taxon>Viridiplantae</taxon>
        <taxon>Streptophyta</taxon>
        <taxon>Embryophyta</taxon>
        <taxon>Tracheophyta</taxon>
        <taxon>Spermatophyta</taxon>
        <taxon>Magnoliopsida</taxon>
        <taxon>eudicotyledons</taxon>
        <taxon>Gunneridae</taxon>
        <taxon>Pentapetalae</taxon>
        <taxon>asterids</taxon>
        <taxon>campanulids</taxon>
        <taxon>Asterales</taxon>
        <taxon>Asteraceae</taxon>
        <taxon>Cichorioideae</taxon>
        <taxon>Cichorieae</taxon>
        <taxon>Cichoriinae</taxon>
        <taxon>Cichorium</taxon>
    </lineage>
</organism>
<sequence length="110" mass="12384">MFPLPPISQSIVSLYSASGSAIRRCYCNPAPVIPRPPFHLLSKALLLLQSAIVRCNPPSLIVGEFSRQLYAENAPYVFEEMPHRKFGPSSLLSCSHLSTCRYQIMEMNHY</sequence>
<comment type="caution">
    <text evidence="1">The sequence shown here is derived from an EMBL/GenBank/DDBJ whole genome shotgun (WGS) entry which is preliminary data.</text>
</comment>
<name>A0ACB9BRG8_CICIN</name>
<keyword evidence="2" id="KW-1185">Reference proteome</keyword>
<evidence type="ECO:0000313" key="1">
    <source>
        <dbReference type="EMBL" id="KAI3724587.1"/>
    </source>
</evidence>
<accession>A0ACB9BRG8</accession>
<dbReference type="EMBL" id="CM042014">
    <property type="protein sequence ID" value="KAI3724587.1"/>
    <property type="molecule type" value="Genomic_DNA"/>
</dbReference>
<reference evidence="1 2" key="2">
    <citation type="journal article" date="2022" name="Mol. Ecol. Resour.">
        <title>The genomes of chicory, endive, great burdock and yacon provide insights into Asteraceae paleo-polyploidization history and plant inulin production.</title>
        <authorList>
            <person name="Fan W."/>
            <person name="Wang S."/>
            <person name="Wang H."/>
            <person name="Wang A."/>
            <person name="Jiang F."/>
            <person name="Liu H."/>
            <person name="Zhao H."/>
            <person name="Xu D."/>
            <person name="Zhang Y."/>
        </authorList>
    </citation>
    <scope>NUCLEOTIDE SEQUENCE [LARGE SCALE GENOMIC DNA]</scope>
    <source>
        <strain evidence="2">cv. Punajuju</strain>
        <tissue evidence="1">Leaves</tissue>
    </source>
</reference>
<protein>
    <submittedName>
        <fullName evidence="1">Uncharacterized protein</fullName>
    </submittedName>
</protein>